<protein>
    <submittedName>
        <fullName evidence="1">Uncharacterized protein</fullName>
    </submittedName>
</protein>
<gene>
    <name evidence="1" type="ORF">METZ01_LOCUS258091</name>
</gene>
<name>A0A382J1F9_9ZZZZ</name>
<sequence length="72" mass="8285">MDKWWEHWDLNPDRRVSPIEPELNVAQVIAPIIHHDISRPCSNHSCIIGARNAARLHHAPPYMDNSTLIKSL</sequence>
<proteinExistence type="predicted"/>
<dbReference type="EMBL" id="UINC01070805">
    <property type="protein sequence ID" value="SVC05237.1"/>
    <property type="molecule type" value="Genomic_DNA"/>
</dbReference>
<organism evidence="1">
    <name type="scientific">marine metagenome</name>
    <dbReference type="NCBI Taxonomy" id="408172"/>
    <lineage>
        <taxon>unclassified sequences</taxon>
        <taxon>metagenomes</taxon>
        <taxon>ecological metagenomes</taxon>
    </lineage>
</organism>
<accession>A0A382J1F9</accession>
<reference evidence="1" key="1">
    <citation type="submission" date="2018-05" db="EMBL/GenBank/DDBJ databases">
        <authorList>
            <person name="Lanie J.A."/>
            <person name="Ng W.-L."/>
            <person name="Kazmierczak K.M."/>
            <person name="Andrzejewski T.M."/>
            <person name="Davidsen T.M."/>
            <person name="Wayne K.J."/>
            <person name="Tettelin H."/>
            <person name="Glass J.I."/>
            <person name="Rusch D."/>
            <person name="Podicherti R."/>
            <person name="Tsui H.-C.T."/>
            <person name="Winkler M.E."/>
        </authorList>
    </citation>
    <scope>NUCLEOTIDE SEQUENCE</scope>
</reference>
<evidence type="ECO:0000313" key="1">
    <source>
        <dbReference type="EMBL" id="SVC05237.1"/>
    </source>
</evidence>
<dbReference type="AlphaFoldDB" id="A0A382J1F9"/>